<dbReference type="GO" id="GO:0043565">
    <property type="term" value="F:sequence-specific DNA binding"/>
    <property type="evidence" value="ECO:0007669"/>
    <property type="project" value="InterPro"/>
</dbReference>
<reference evidence="7" key="1">
    <citation type="submission" date="2018-04" db="EMBL/GenBank/DDBJ databases">
        <authorList>
            <person name="Liu S."/>
            <person name="Wang Z."/>
            <person name="Li J."/>
        </authorList>
    </citation>
    <scope>NUCLEOTIDE SEQUENCE [LARGE SCALE GENOMIC DNA]</scope>
    <source>
        <strain evidence="7">622</strain>
    </source>
</reference>
<dbReference type="EMBL" id="QEFB01000005">
    <property type="protein sequence ID" value="PWC07345.1"/>
    <property type="molecule type" value="Genomic_DNA"/>
</dbReference>
<dbReference type="SMART" id="SM00342">
    <property type="entry name" value="HTH_ARAC"/>
    <property type="match status" value="1"/>
</dbReference>
<dbReference type="Proteomes" id="UP000244962">
    <property type="component" value="Unassembled WGS sequence"/>
</dbReference>
<evidence type="ECO:0000256" key="1">
    <source>
        <dbReference type="ARBA" id="ARBA00023015"/>
    </source>
</evidence>
<keyword evidence="4" id="KW-0732">Signal</keyword>
<evidence type="ECO:0000256" key="2">
    <source>
        <dbReference type="ARBA" id="ARBA00023125"/>
    </source>
</evidence>
<dbReference type="PANTHER" id="PTHR46796:SF15">
    <property type="entry name" value="BLL1074 PROTEIN"/>
    <property type="match status" value="1"/>
</dbReference>
<dbReference type="InterPro" id="IPR018060">
    <property type="entry name" value="HTH_AraC"/>
</dbReference>
<name>A0A2U1TEM0_9MICO</name>
<protein>
    <recommendedName>
        <fullName evidence="5">HTH araC/xylS-type domain-containing protein</fullName>
    </recommendedName>
</protein>
<keyword evidence="7" id="KW-1185">Reference proteome</keyword>
<dbReference type="PROSITE" id="PS01124">
    <property type="entry name" value="HTH_ARAC_FAMILY_2"/>
    <property type="match status" value="1"/>
</dbReference>
<dbReference type="PANTHER" id="PTHR46796">
    <property type="entry name" value="HTH-TYPE TRANSCRIPTIONAL ACTIVATOR RHAS-RELATED"/>
    <property type="match status" value="1"/>
</dbReference>
<keyword evidence="2" id="KW-0238">DNA-binding</keyword>
<dbReference type="InterPro" id="IPR050204">
    <property type="entry name" value="AraC_XylS_family_regulators"/>
</dbReference>
<keyword evidence="3" id="KW-0804">Transcription</keyword>
<feature type="chain" id="PRO_5015657617" description="HTH araC/xylS-type domain-containing protein" evidence="4">
    <location>
        <begin position="22"/>
        <end position="288"/>
    </location>
</feature>
<sequence>MRTVQSAPAAIALRPFVRAFAARTVAGVLGPQPMPAFLETVIHFDFADPLTVIDGREGPRQVRPLEIVGPHTSAGTSLGFDGNINTFAIFLQPTALWSLFHVPPSAIAERHYEADDILGQSVRDLWHVLAERTGFVERVRAAEAFLLKETRTDSAELPSTAAASSIVRTGGQTVIQDLAGQLHIGVRQLERLFLRDLGISPKRFARVARFQTALDTRVRHPETSWLNIAVNAGYHDQMHLVHDFRALAGYAPQHTFQRLGDSRPAALALSHGGERNAVLNPSNLQSSR</sequence>
<evidence type="ECO:0000313" key="7">
    <source>
        <dbReference type="Proteomes" id="UP000244962"/>
    </source>
</evidence>
<dbReference type="Pfam" id="PF12833">
    <property type="entry name" value="HTH_18"/>
    <property type="match status" value="1"/>
</dbReference>
<dbReference type="GO" id="GO:0003700">
    <property type="term" value="F:DNA-binding transcription factor activity"/>
    <property type="evidence" value="ECO:0007669"/>
    <property type="project" value="InterPro"/>
</dbReference>
<accession>A0A2U1TEM0</accession>
<evidence type="ECO:0000256" key="3">
    <source>
        <dbReference type="ARBA" id="ARBA00023163"/>
    </source>
</evidence>
<dbReference type="Gene3D" id="1.10.10.60">
    <property type="entry name" value="Homeodomain-like"/>
    <property type="match status" value="1"/>
</dbReference>
<proteinExistence type="predicted"/>
<organism evidence="6 7">
    <name type="scientific">Mycetocola zhujimingii</name>
    <dbReference type="NCBI Taxonomy" id="2079792"/>
    <lineage>
        <taxon>Bacteria</taxon>
        <taxon>Bacillati</taxon>
        <taxon>Actinomycetota</taxon>
        <taxon>Actinomycetes</taxon>
        <taxon>Micrococcales</taxon>
        <taxon>Microbacteriaceae</taxon>
        <taxon>Mycetocola</taxon>
    </lineage>
</organism>
<comment type="caution">
    <text evidence="6">The sequence shown here is derived from an EMBL/GenBank/DDBJ whole genome shotgun (WGS) entry which is preliminary data.</text>
</comment>
<dbReference type="AlphaFoldDB" id="A0A2U1TEM0"/>
<evidence type="ECO:0000256" key="4">
    <source>
        <dbReference type="SAM" id="SignalP"/>
    </source>
</evidence>
<feature type="domain" description="HTH araC/xylS-type" evidence="5">
    <location>
        <begin position="175"/>
        <end position="258"/>
    </location>
</feature>
<keyword evidence="1" id="KW-0805">Transcription regulation</keyword>
<evidence type="ECO:0000313" key="6">
    <source>
        <dbReference type="EMBL" id="PWC07345.1"/>
    </source>
</evidence>
<evidence type="ECO:0000259" key="5">
    <source>
        <dbReference type="PROSITE" id="PS01124"/>
    </source>
</evidence>
<gene>
    <name evidence="6" type="ORF">DF223_06910</name>
</gene>
<feature type="signal peptide" evidence="4">
    <location>
        <begin position="1"/>
        <end position="21"/>
    </location>
</feature>